<accession>A0A8J7B8D5</accession>
<dbReference type="GO" id="GO:0000160">
    <property type="term" value="P:phosphorelay signal transduction system"/>
    <property type="evidence" value="ECO:0007669"/>
    <property type="project" value="InterPro"/>
</dbReference>
<comment type="caution">
    <text evidence="4">The sequence shown here is derived from an EMBL/GenBank/DDBJ whole genome shotgun (WGS) entry which is preliminary data.</text>
</comment>
<dbReference type="SUPFAM" id="SSF52172">
    <property type="entry name" value="CheY-like"/>
    <property type="match status" value="1"/>
</dbReference>
<dbReference type="Gene3D" id="3.40.50.2300">
    <property type="match status" value="1"/>
</dbReference>
<dbReference type="SMART" id="SM00448">
    <property type="entry name" value="REC"/>
    <property type="match status" value="1"/>
</dbReference>
<organism evidence="4 5">
    <name type="scientific">Lusitaniella coriacea LEGE 07157</name>
    <dbReference type="NCBI Taxonomy" id="945747"/>
    <lineage>
        <taxon>Bacteria</taxon>
        <taxon>Bacillati</taxon>
        <taxon>Cyanobacteriota</taxon>
        <taxon>Cyanophyceae</taxon>
        <taxon>Spirulinales</taxon>
        <taxon>Lusitaniellaceae</taxon>
        <taxon>Lusitaniella</taxon>
    </lineage>
</organism>
<dbReference type="PANTHER" id="PTHR44591:SF19">
    <property type="entry name" value="TWO-COMPONENT RESPONSE REGULATOR-RELATED"/>
    <property type="match status" value="1"/>
</dbReference>
<dbReference type="Proteomes" id="UP000654482">
    <property type="component" value="Unassembled WGS sequence"/>
</dbReference>
<evidence type="ECO:0000256" key="1">
    <source>
        <dbReference type="ARBA" id="ARBA00022553"/>
    </source>
</evidence>
<dbReference type="PROSITE" id="PS50110">
    <property type="entry name" value="RESPONSE_REGULATORY"/>
    <property type="match status" value="1"/>
</dbReference>
<evidence type="ECO:0000256" key="2">
    <source>
        <dbReference type="PROSITE-ProRule" id="PRU00169"/>
    </source>
</evidence>
<dbReference type="InterPro" id="IPR001789">
    <property type="entry name" value="Sig_transdc_resp-reg_receiver"/>
</dbReference>
<keyword evidence="1 2" id="KW-0597">Phosphoprotein</keyword>
<evidence type="ECO:0000313" key="4">
    <source>
        <dbReference type="EMBL" id="MBE9115330.1"/>
    </source>
</evidence>
<evidence type="ECO:0000313" key="5">
    <source>
        <dbReference type="Proteomes" id="UP000654482"/>
    </source>
</evidence>
<name>A0A8J7B8D5_9CYAN</name>
<proteinExistence type="predicted"/>
<keyword evidence="5" id="KW-1185">Reference proteome</keyword>
<gene>
    <name evidence="4" type="ORF">IQ249_05395</name>
</gene>
<dbReference type="Pfam" id="PF00072">
    <property type="entry name" value="Response_reg"/>
    <property type="match status" value="1"/>
</dbReference>
<dbReference type="RefSeq" id="WP_194028423.1">
    <property type="nucleotide sequence ID" value="NZ_JADEWZ010000006.1"/>
</dbReference>
<dbReference type="EMBL" id="JADEWZ010000006">
    <property type="protein sequence ID" value="MBE9115330.1"/>
    <property type="molecule type" value="Genomic_DNA"/>
</dbReference>
<dbReference type="PANTHER" id="PTHR44591">
    <property type="entry name" value="STRESS RESPONSE REGULATOR PROTEIN 1"/>
    <property type="match status" value="1"/>
</dbReference>
<dbReference type="InterPro" id="IPR011006">
    <property type="entry name" value="CheY-like_superfamily"/>
</dbReference>
<dbReference type="AlphaFoldDB" id="A0A8J7B8D5"/>
<feature type="modified residue" description="4-aspartylphosphate" evidence="2">
    <location>
        <position position="62"/>
    </location>
</feature>
<reference evidence="4" key="1">
    <citation type="submission" date="2020-10" db="EMBL/GenBank/DDBJ databases">
        <authorList>
            <person name="Castelo-Branco R."/>
            <person name="Eusebio N."/>
            <person name="Adriana R."/>
            <person name="Vieira A."/>
            <person name="Brugerolle De Fraissinette N."/>
            <person name="Rezende De Castro R."/>
            <person name="Schneider M.P."/>
            <person name="Vasconcelos V."/>
            <person name="Leao P.N."/>
        </authorList>
    </citation>
    <scope>NUCLEOTIDE SEQUENCE</scope>
    <source>
        <strain evidence="4">LEGE 07157</strain>
    </source>
</reference>
<sequence>MTKKAILCVDDERIVLTSLRDQIIHNFGRDYLCELAESVEEAWEIIEELNSDEISILVIVSDWLMPDVKGDEFLIRVRERFPNVVTVLLTGQATEEAIERTKQHANLHDYISKPWDESRLVKTLRSGLERIDE</sequence>
<feature type="domain" description="Response regulatory" evidence="3">
    <location>
        <begin position="5"/>
        <end position="128"/>
    </location>
</feature>
<evidence type="ECO:0000259" key="3">
    <source>
        <dbReference type="PROSITE" id="PS50110"/>
    </source>
</evidence>
<dbReference type="InterPro" id="IPR050595">
    <property type="entry name" value="Bact_response_regulator"/>
</dbReference>
<protein>
    <submittedName>
        <fullName evidence="4">Response regulator</fullName>
    </submittedName>
</protein>